<dbReference type="EMBL" id="CP060436">
    <property type="protein sequence ID" value="QPM90112.1"/>
    <property type="molecule type" value="Genomic_DNA"/>
</dbReference>
<dbReference type="InterPro" id="IPR006619">
    <property type="entry name" value="PGRP_domain_met/bac"/>
</dbReference>
<dbReference type="PANTHER" id="PTHR11022:SF41">
    <property type="entry name" value="PEPTIDOGLYCAN-RECOGNITION PROTEIN LC-RELATED"/>
    <property type="match status" value="1"/>
</dbReference>
<evidence type="ECO:0000259" key="2">
    <source>
        <dbReference type="SMART" id="SM00644"/>
    </source>
</evidence>
<dbReference type="AlphaFoldDB" id="A0A7T1BTD1"/>
<proteinExistence type="inferred from homology"/>
<dbReference type="SMART" id="SM00644">
    <property type="entry name" value="Ami_2"/>
    <property type="match status" value="1"/>
</dbReference>
<dbReference type="SMART" id="SM00701">
    <property type="entry name" value="PGRP"/>
    <property type="match status" value="1"/>
</dbReference>
<dbReference type="InterPro" id="IPR015510">
    <property type="entry name" value="PGRP"/>
</dbReference>
<dbReference type="CDD" id="cd06583">
    <property type="entry name" value="PGRP"/>
    <property type="match status" value="1"/>
</dbReference>
<dbReference type="InterPro" id="IPR036505">
    <property type="entry name" value="Amidase/PGRP_sf"/>
</dbReference>
<dbReference type="Gene3D" id="3.40.80.10">
    <property type="entry name" value="Peptidoglycan recognition protein-like"/>
    <property type="match status" value="1"/>
</dbReference>
<dbReference type="RefSeq" id="WP_196941907.1">
    <property type="nucleotide sequence ID" value="NZ_CP060436.1"/>
</dbReference>
<keyword evidence="5" id="KW-1185">Reference proteome</keyword>
<dbReference type="GO" id="GO:0008745">
    <property type="term" value="F:N-acetylmuramoyl-L-alanine amidase activity"/>
    <property type="evidence" value="ECO:0007669"/>
    <property type="project" value="InterPro"/>
</dbReference>
<dbReference type="InterPro" id="IPR002502">
    <property type="entry name" value="Amidase_domain"/>
</dbReference>
<accession>A0A7T1BTD1</accession>
<comment type="similarity">
    <text evidence="1">Belongs to the N-acetylmuramoyl-L-alanine amidase 2 family.</text>
</comment>
<reference evidence="4 5" key="1">
    <citation type="submission" date="2020-08" db="EMBL/GenBank/DDBJ databases">
        <title>Genome sequence of Rhodobacteraceae bacterium Lw-13e.</title>
        <authorList>
            <person name="Poehlein A."/>
            <person name="Wolter L."/>
            <person name="Daniel R."/>
            <person name="Brinkhoff T."/>
        </authorList>
    </citation>
    <scope>NUCLEOTIDE SEQUENCE [LARGE SCALE GENOMIC DNA]</scope>
    <source>
        <strain evidence="4 5">Lw-13e</strain>
    </source>
</reference>
<evidence type="ECO:0000313" key="5">
    <source>
        <dbReference type="Proteomes" id="UP000283786"/>
    </source>
</evidence>
<evidence type="ECO:0008006" key="6">
    <source>
        <dbReference type="Google" id="ProtNLM"/>
    </source>
</evidence>
<name>A0A7T1BTD1_9RHOB</name>
<feature type="domain" description="Peptidoglycan recognition protein family" evidence="3">
    <location>
        <begin position="1"/>
        <end position="128"/>
    </location>
</feature>
<evidence type="ECO:0000259" key="3">
    <source>
        <dbReference type="SMART" id="SM00701"/>
    </source>
</evidence>
<protein>
    <recommendedName>
        <fullName evidence="6">N-acetylmuramoyl-L-alanine amidase</fullName>
    </recommendedName>
</protein>
<sequence length="178" mass="19165">MRQITGLIVHCTATKPDFMPGATTAQRVAEVRRWHVQDNGWSDIGYHYLIDRGGTLATGRPLDRTGAHVAGQNTGTIGISLFGGHGSSADDAFGDHFTLAQERALRSLLADLQDRFGALPVTGHNQYAAKACPGFRVPSWYAAVPMAAPKADWTPDPAEAPVSPLASFLALFRRLIRA</sequence>
<dbReference type="Pfam" id="PF01510">
    <property type="entry name" value="Amidase_2"/>
    <property type="match status" value="1"/>
</dbReference>
<dbReference type="KEGG" id="palw:PSAL_013460"/>
<dbReference type="SUPFAM" id="SSF55846">
    <property type="entry name" value="N-acetylmuramoyl-L-alanine amidase-like"/>
    <property type="match status" value="1"/>
</dbReference>
<evidence type="ECO:0000256" key="1">
    <source>
        <dbReference type="ARBA" id="ARBA00007553"/>
    </source>
</evidence>
<organism evidence="4 5">
    <name type="scientific">Pseudooceanicola algae</name>
    <dbReference type="NCBI Taxonomy" id="1537215"/>
    <lineage>
        <taxon>Bacteria</taxon>
        <taxon>Pseudomonadati</taxon>
        <taxon>Pseudomonadota</taxon>
        <taxon>Alphaproteobacteria</taxon>
        <taxon>Rhodobacterales</taxon>
        <taxon>Paracoccaceae</taxon>
        <taxon>Pseudooceanicola</taxon>
    </lineage>
</organism>
<feature type="domain" description="N-acetylmuramoyl-L-alanine amidase" evidence="2">
    <location>
        <begin position="1"/>
        <end position="134"/>
    </location>
</feature>
<gene>
    <name evidence="4" type="ORF">PSAL_013460</name>
</gene>
<dbReference type="Proteomes" id="UP000283786">
    <property type="component" value="Chromosome"/>
</dbReference>
<dbReference type="PANTHER" id="PTHR11022">
    <property type="entry name" value="PEPTIDOGLYCAN RECOGNITION PROTEIN"/>
    <property type="match status" value="1"/>
</dbReference>
<evidence type="ECO:0000313" key="4">
    <source>
        <dbReference type="EMBL" id="QPM90112.1"/>
    </source>
</evidence>
<dbReference type="GO" id="GO:0008270">
    <property type="term" value="F:zinc ion binding"/>
    <property type="evidence" value="ECO:0007669"/>
    <property type="project" value="InterPro"/>
</dbReference>
<dbReference type="GO" id="GO:0009253">
    <property type="term" value="P:peptidoglycan catabolic process"/>
    <property type="evidence" value="ECO:0007669"/>
    <property type="project" value="InterPro"/>
</dbReference>